<dbReference type="InterPro" id="IPR050618">
    <property type="entry name" value="Ubq-SigPath_Reg"/>
</dbReference>
<dbReference type="Pfam" id="PF08513">
    <property type="entry name" value="LisH"/>
    <property type="match status" value="1"/>
</dbReference>
<comment type="function">
    <text evidence="1">Involved in the proteasome-dependent degradation of fructose-1,6-bisphosphatase.</text>
</comment>
<dbReference type="InterPro" id="IPR024964">
    <property type="entry name" value="CTLH/CRA"/>
</dbReference>
<evidence type="ECO:0000256" key="1">
    <source>
        <dbReference type="ARBA" id="ARBA00002343"/>
    </source>
</evidence>
<dbReference type="EMBL" id="JAVHJV010000001">
    <property type="protein sequence ID" value="KAK5947646.1"/>
    <property type="molecule type" value="Genomic_DNA"/>
</dbReference>
<organism evidence="6 7">
    <name type="scientific">Knufia obscura</name>
    <dbReference type="NCBI Taxonomy" id="1635080"/>
    <lineage>
        <taxon>Eukaryota</taxon>
        <taxon>Fungi</taxon>
        <taxon>Dikarya</taxon>
        <taxon>Ascomycota</taxon>
        <taxon>Pezizomycotina</taxon>
        <taxon>Eurotiomycetes</taxon>
        <taxon>Chaetothyriomycetidae</taxon>
        <taxon>Chaetothyriales</taxon>
        <taxon>Trichomeriaceae</taxon>
        <taxon>Knufia</taxon>
    </lineage>
</organism>
<dbReference type="Pfam" id="PF10607">
    <property type="entry name" value="CTLH"/>
    <property type="match status" value="1"/>
</dbReference>
<dbReference type="SMART" id="SM00757">
    <property type="entry name" value="CRA"/>
    <property type="match status" value="1"/>
</dbReference>
<feature type="compositionally biased region" description="Acidic residues" evidence="4">
    <location>
        <begin position="258"/>
        <end position="267"/>
    </location>
</feature>
<evidence type="ECO:0000313" key="6">
    <source>
        <dbReference type="EMBL" id="KAK5947646.1"/>
    </source>
</evidence>
<dbReference type="InterPro" id="IPR006594">
    <property type="entry name" value="LisH"/>
</dbReference>
<dbReference type="Proteomes" id="UP001334248">
    <property type="component" value="Unassembled WGS sequence"/>
</dbReference>
<dbReference type="SMART" id="SM00668">
    <property type="entry name" value="CTLH"/>
    <property type="match status" value="1"/>
</dbReference>
<name>A0ABR0S449_9EURO</name>
<proteinExistence type="predicted"/>
<evidence type="ECO:0000256" key="4">
    <source>
        <dbReference type="SAM" id="MobiDB-lite"/>
    </source>
</evidence>
<dbReference type="PROSITE" id="PS50896">
    <property type="entry name" value="LISH"/>
    <property type="match status" value="1"/>
</dbReference>
<dbReference type="GeneID" id="89995249"/>
<dbReference type="PROSITE" id="PS50897">
    <property type="entry name" value="CTLH"/>
    <property type="match status" value="1"/>
</dbReference>
<dbReference type="PANTHER" id="PTHR12864">
    <property type="entry name" value="RAN BINDING PROTEIN 9-RELATED"/>
    <property type="match status" value="1"/>
</dbReference>
<accession>A0ABR0S449</accession>
<evidence type="ECO:0000256" key="2">
    <source>
        <dbReference type="ARBA" id="ARBA00017917"/>
    </source>
</evidence>
<evidence type="ECO:0000259" key="5">
    <source>
        <dbReference type="PROSITE" id="PS50897"/>
    </source>
</evidence>
<dbReference type="RefSeq" id="XP_064735736.1">
    <property type="nucleotide sequence ID" value="XM_064870239.1"/>
</dbReference>
<protein>
    <recommendedName>
        <fullName evidence="3">Protein FYV10</fullName>
    </recommendedName>
    <alternativeName>
        <fullName evidence="2">Protein fyv10</fullName>
    </alternativeName>
</protein>
<feature type="compositionally biased region" description="Polar residues" evidence="4">
    <location>
        <begin position="247"/>
        <end position="257"/>
    </location>
</feature>
<evidence type="ECO:0000313" key="7">
    <source>
        <dbReference type="Proteomes" id="UP001334248"/>
    </source>
</evidence>
<dbReference type="InterPro" id="IPR006595">
    <property type="entry name" value="CTLH_C"/>
</dbReference>
<dbReference type="SMART" id="SM00667">
    <property type="entry name" value="LisH"/>
    <property type="match status" value="1"/>
</dbReference>
<gene>
    <name evidence="6" type="ORF">PMZ80_001800</name>
</gene>
<feature type="region of interest" description="Disordered" evidence="4">
    <location>
        <begin position="237"/>
        <end position="280"/>
    </location>
</feature>
<dbReference type="InterPro" id="IPR013144">
    <property type="entry name" value="CRA_dom"/>
</dbReference>
<comment type="caution">
    <text evidence="6">The sequence shown here is derived from an EMBL/GenBank/DDBJ whole genome shotgun (WGS) entry which is preliminary data.</text>
</comment>
<evidence type="ECO:0000256" key="3">
    <source>
        <dbReference type="ARBA" id="ARBA00018741"/>
    </source>
</evidence>
<keyword evidence="7" id="KW-1185">Reference proteome</keyword>
<feature type="domain" description="CTLH" evidence="5">
    <location>
        <begin position="61"/>
        <end position="117"/>
    </location>
</feature>
<sequence length="280" mass="31437">MAAVAASTPTAYLRTLESLNLPKHELNKVVMDFLVQSGYPEAASRFAEEANMSTNAENSLMEERVRIKNAIYQGDLQTAIEEINEIDVSILDNDPALIFSLLRLQLIELIKKISPAPESEKPTLTANAITFAQQNLSPYTPRDPKFKHDLERAMGLMIVPKEVWSSPDSLQSEQFSMFGHLYELIDPSHKMEVAQNVNAAILRFQGRQGGSKIQTILQTRAWSEELAREKRINLPRDLTVSLRDTPPDSQNGNGDTQMTEDAEESGDALERYTNIHQSPR</sequence>
<reference evidence="6 7" key="1">
    <citation type="journal article" date="2023" name="Res Sq">
        <title>Genomic and morphological characterization of Knufia obscura isolated from the Mars 2020 spacecraft assembly facility.</title>
        <authorList>
            <person name="Chander A.M."/>
            <person name="Teixeira M.M."/>
            <person name="Singh N.K."/>
            <person name="Williams M.P."/>
            <person name="Parker C.W."/>
            <person name="Leo P."/>
            <person name="Stajich J.E."/>
            <person name="Torok T."/>
            <person name="Tighe S."/>
            <person name="Mason C.E."/>
            <person name="Venkateswaran K."/>
        </authorList>
    </citation>
    <scope>NUCLEOTIDE SEQUENCE [LARGE SCALE GENOMIC DNA]</scope>
    <source>
        <strain evidence="6 7">CCFEE 5817</strain>
    </source>
</reference>